<evidence type="ECO:0000313" key="2">
    <source>
        <dbReference type="Proteomes" id="UP001209344"/>
    </source>
</evidence>
<name>A0AAP3B996_9BACT</name>
<dbReference type="Proteomes" id="UP001209344">
    <property type="component" value="Unassembled WGS sequence"/>
</dbReference>
<reference evidence="1" key="1">
    <citation type="submission" date="2022-11" db="EMBL/GenBank/DDBJ databases">
        <title>Genomic repertoires linked with pathogenic potency of arthritogenic Prevotella copri isolated from the gut of rheumatoid arthritis patients.</title>
        <authorList>
            <person name="Nii T."/>
            <person name="Maeda Y."/>
            <person name="Motooka D."/>
            <person name="Naito M."/>
            <person name="Matsumoto Y."/>
            <person name="Ogawa T."/>
            <person name="Oguro-Igashira E."/>
            <person name="Kishikawa T."/>
            <person name="Yamashita M."/>
            <person name="Koizumi S."/>
            <person name="Kurakawa T."/>
            <person name="Okumura R."/>
            <person name="Kayama H."/>
            <person name="Murakami M."/>
            <person name="Sakaguchi T."/>
            <person name="Das B."/>
            <person name="Nakamura S."/>
            <person name="Okada Y."/>
            <person name="Kumanogoh A."/>
            <person name="Takeda K."/>
        </authorList>
    </citation>
    <scope>NUCLEOTIDE SEQUENCE</scope>
    <source>
        <strain evidence="1">F3-75</strain>
    </source>
</reference>
<dbReference type="EMBL" id="JAPDVK010000001">
    <property type="protein sequence ID" value="MCW4126854.1"/>
    <property type="molecule type" value="Genomic_DNA"/>
</dbReference>
<proteinExistence type="predicted"/>
<protein>
    <submittedName>
        <fullName evidence="1">Uncharacterized protein</fullName>
    </submittedName>
</protein>
<organism evidence="1 2">
    <name type="scientific">Segatella copri</name>
    <dbReference type="NCBI Taxonomy" id="165179"/>
    <lineage>
        <taxon>Bacteria</taxon>
        <taxon>Pseudomonadati</taxon>
        <taxon>Bacteroidota</taxon>
        <taxon>Bacteroidia</taxon>
        <taxon>Bacteroidales</taxon>
        <taxon>Prevotellaceae</taxon>
        <taxon>Segatella</taxon>
    </lineage>
</organism>
<comment type="caution">
    <text evidence="1">The sequence shown here is derived from an EMBL/GenBank/DDBJ whole genome shotgun (WGS) entry which is preliminary data.</text>
</comment>
<dbReference type="AlphaFoldDB" id="A0AAP3B996"/>
<sequence length="81" mass="9557">MALEKKQIDFIINCDVEEIVSYLQEDYGMKILDAFDTVYNSNIYKKLIDTETGLYIQSPLYIYDYLKEEINKSENKEKIAS</sequence>
<gene>
    <name evidence="1" type="ORF">ONT16_00970</name>
</gene>
<dbReference type="RefSeq" id="WP_264965156.1">
    <property type="nucleotide sequence ID" value="NZ_JAPDVK010000001.1"/>
</dbReference>
<accession>A0AAP3B996</accession>
<evidence type="ECO:0000313" key="1">
    <source>
        <dbReference type="EMBL" id="MCW4126854.1"/>
    </source>
</evidence>